<organism evidence="2 3">
    <name type="scientific">Mediterraneibacter gnavus</name>
    <name type="common">Ruminococcus gnavus</name>
    <dbReference type="NCBI Taxonomy" id="33038"/>
    <lineage>
        <taxon>Bacteria</taxon>
        <taxon>Bacillati</taxon>
        <taxon>Bacillota</taxon>
        <taxon>Clostridia</taxon>
        <taxon>Lachnospirales</taxon>
        <taxon>Lachnospiraceae</taxon>
        <taxon>Mediterraneibacter</taxon>
    </lineage>
</organism>
<gene>
    <name evidence="2" type="ORF">CDL20_11565</name>
</gene>
<feature type="transmembrane region" description="Helical" evidence="1">
    <location>
        <begin position="103"/>
        <end position="123"/>
    </location>
</feature>
<keyword evidence="1" id="KW-0812">Transmembrane</keyword>
<dbReference type="AlphaFoldDB" id="A0A2N5PY07"/>
<evidence type="ECO:0000313" key="2">
    <source>
        <dbReference type="EMBL" id="PLT84530.1"/>
    </source>
</evidence>
<name>A0A2N5PY07_MEDGN</name>
<evidence type="ECO:0000256" key="1">
    <source>
        <dbReference type="SAM" id="Phobius"/>
    </source>
</evidence>
<evidence type="ECO:0000313" key="3">
    <source>
        <dbReference type="Proteomes" id="UP000234840"/>
    </source>
</evidence>
<dbReference type="EMBL" id="NIHW01000031">
    <property type="protein sequence ID" value="PLT84530.1"/>
    <property type="molecule type" value="Genomic_DNA"/>
</dbReference>
<comment type="caution">
    <text evidence="2">The sequence shown here is derived from an EMBL/GenBank/DDBJ whole genome shotgun (WGS) entry which is preliminary data.</text>
</comment>
<dbReference type="Proteomes" id="UP000234840">
    <property type="component" value="Unassembled WGS sequence"/>
</dbReference>
<dbReference type="RefSeq" id="WP_101882739.1">
    <property type="nucleotide sequence ID" value="NZ_NIHW01000031.1"/>
</dbReference>
<proteinExistence type="predicted"/>
<reference evidence="2 3" key="1">
    <citation type="journal article" date="2017" name="Genome Med.">
        <title>A novel Ruminococcus gnavus clade enriched in inflammatory bowel disease patients.</title>
        <authorList>
            <person name="Hall A.B."/>
            <person name="Yassour M."/>
            <person name="Sauk J."/>
            <person name="Garner A."/>
            <person name="Jiang X."/>
            <person name="Arthur T."/>
            <person name="Lagoudas G.K."/>
            <person name="Vatanen T."/>
            <person name="Fornelos N."/>
            <person name="Wilson R."/>
            <person name="Bertha M."/>
            <person name="Cohen M."/>
            <person name="Garber J."/>
            <person name="Khalili H."/>
            <person name="Gevers D."/>
            <person name="Ananthakrishnan A.N."/>
            <person name="Kugathasan S."/>
            <person name="Lander E.S."/>
            <person name="Blainey P."/>
            <person name="Vlamakis H."/>
            <person name="Xavier R.J."/>
            <person name="Huttenhower C."/>
        </authorList>
    </citation>
    <scope>NUCLEOTIDE SEQUENCE [LARGE SCALE GENOMIC DNA]</scope>
    <source>
        <strain evidence="2 3">RJX1128</strain>
    </source>
</reference>
<keyword evidence="1" id="KW-0472">Membrane</keyword>
<feature type="transmembrane region" description="Helical" evidence="1">
    <location>
        <begin position="159"/>
        <end position="180"/>
    </location>
</feature>
<accession>A0A2N5PY07</accession>
<sequence length="183" mass="21379">MKNEKQKKYNRAQTAILGMRFEKIGEEWRLANDKTKTAMYKELFAMSKSNVERLFDGSGTEDNMLELAGKFELEIDEATKVNIKSVMELLKFRFSNEQYRKNFMALGMILYFVILIWISNQWWHCLGVVIAADVYLRNAKNIWGIKFNPTDKDRKYMKVLHIAAYIAIVILLVAGVQYSINCK</sequence>
<keyword evidence="1" id="KW-1133">Transmembrane helix</keyword>
<protein>
    <submittedName>
        <fullName evidence="2">Uncharacterized protein</fullName>
    </submittedName>
</protein>